<dbReference type="Proteomes" id="UP000016491">
    <property type="component" value="Unassembled WGS sequence"/>
</dbReference>
<evidence type="ECO:0000313" key="2">
    <source>
        <dbReference type="Proteomes" id="UP000016491"/>
    </source>
</evidence>
<organism evidence="1 2">
    <name type="scientific">[Clostridium] symbiosum ATCC 14940</name>
    <dbReference type="NCBI Taxonomy" id="411472"/>
    <lineage>
        <taxon>Bacteria</taxon>
        <taxon>Bacillati</taxon>
        <taxon>Bacillota</taxon>
        <taxon>Clostridia</taxon>
        <taxon>Lachnospirales</taxon>
        <taxon>Lachnospiraceae</taxon>
        <taxon>Otoolea</taxon>
    </lineage>
</organism>
<accession>A0ABC9TXS7</accession>
<feature type="non-terminal residue" evidence="1">
    <location>
        <position position="44"/>
    </location>
</feature>
<sequence length="44" mass="4806">MGESGQNEFLRGPLALFGVRSGARLVKNLANHRRTPMSPAELIL</sequence>
<reference evidence="1 2" key="1">
    <citation type="submission" date="2013-07" db="EMBL/GenBank/DDBJ databases">
        <authorList>
            <person name="Weinstock G."/>
            <person name="Sodergren E."/>
            <person name="Wylie T."/>
            <person name="Fulton L."/>
            <person name="Fulton R."/>
            <person name="Fronick C."/>
            <person name="O'Laughlin M."/>
            <person name="Godfrey J."/>
            <person name="Miner T."/>
            <person name="Herter B."/>
            <person name="Appelbaum E."/>
            <person name="Cordes M."/>
            <person name="Lek S."/>
            <person name="Wollam A."/>
            <person name="Pepin K.H."/>
            <person name="Palsikar V.B."/>
            <person name="Mitreva M."/>
            <person name="Wilson R.K."/>
        </authorList>
    </citation>
    <scope>NUCLEOTIDE SEQUENCE [LARGE SCALE GENOMIC DNA]</scope>
    <source>
        <strain evidence="1 2">ATCC 14940</strain>
    </source>
</reference>
<comment type="caution">
    <text evidence="1">The sequence shown here is derived from an EMBL/GenBank/DDBJ whole genome shotgun (WGS) entry which is preliminary data.</text>
</comment>
<dbReference type="AlphaFoldDB" id="A0ABC9TXS7"/>
<dbReference type="EMBL" id="AWSU01000176">
    <property type="protein sequence ID" value="ERI76964.1"/>
    <property type="molecule type" value="Genomic_DNA"/>
</dbReference>
<proteinExistence type="predicted"/>
<name>A0ABC9TXS7_CLOSY</name>
<evidence type="ECO:0000313" key="1">
    <source>
        <dbReference type="EMBL" id="ERI76964.1"/>
    </source>
</evidence>
<protein>
    <submittedName>
        <fullName evidence="1">Uncharacterized protein</fullName>
    </submittedName>
</protein>
<gene>
    <name evidence="1" type="ORF">CLOSYM_02302</name>
</gene>